<dbReference type="EMBL" id="BAVR01000009">
    <property type="protein sequence ID" value="GAE87688.1"/>
    <property type="molecule type" value="Genomic_DNA"/>
</dbReference>
<name>W4V4D4_9FIRM</name>
<keyword evidence="4" id="KW-1185">Reference proteome</keyword>
<proteinExistence type="predicted"/>
<keyword evidence="1" id="KW-0597">Phosphoprotein</keyword>
<dbReference type="InterPro" id="IPR051315">
    <property type="entry name" value="Bact_Chemotaxis_CheA"/>
</dbReference>
<dbReference type="SMART" id="SM00073">
    <property type="entry name" value="HPT"/>
    <property type="match status" value="1"/>
</dbReference>
<keyword evidence="3" id="KW-0808">Transferase</keyword>
<evidence type="ECO:0000259" key="2">
    <source>
        <dbReference type="PROSITE" id="PS50894"/>
    </source>
</evidence>
<protein>
    <submittedName>
        <fullName evidence="3">Signal transduction histidine kinase CheA</fullName>
    </submittedName>
</protein>
<dbReference type="PANTHER" id="PTHR43395">
    <property type="entry name" value="SENSOR HISTIDINE KINASE CHEA"/>
    <property type="match status" value="1"/>
</dbReference>
<dbReference type="PROSITE" id="PS50894">
    <property type="entry name" value="HPT"/>
    <property type="match status" value="1"/>
</dbReference>
<dbReference type="GO" id="GO:0016301">
    <property type="term" value="F:kinase activity"/>
    <property type="evidence" value="ECO:0007669"/>
    <property type="project" value="UniProtKB-KW"/>
</dbReference>
<evidence type="ECO:0000256" key="1">
    <source>
        <dbReference type="PROSITE-ProRule" id="PRU00110"/>
    </source>
</evidence>
<feature type="modified residue" description="Phosphohistidine" evidence="1">
    <location>
        <position position="50"/>
    </location>
</feature>
<accession>W4V4D4</accession>
<evidence type="ECO:0000313" key="3">
    <source>
        <dbReference type="EMBL" id="GAE87688.1"/>
    </source>
</evidence>
<gene>
    <name evidence="3" type="ORF">JCM21531_1080</name>
</gene>
<dbReference type="Gene3D" id="1.20.120.160">
    <property type="entry name" value="HPT domain"/>
    <property type="match status" value="1"/>
</dbReference>
<keyword evidence="3" id="KW-0418">Kinase</keyword>
<dbReference type="PANTHER" id="PTHR43395:SF10">
    <property type="entry name" value="CHEMOTAXIS PROTEIN CHEA"/>
    <property type="match status" value="1"/>
</dbReference>
<comment type="caution">
    <text evidence="3">The sequence shown here is derived from an EMBL/GenBank/DDBJ whole genome shotgun (WGS) entry which is preliminary data.</text>
</comment>
<dbReference type="Pfam" id="PF01627">
    <property type="entry name" value="Hpt"/>
    <property type="match status" value="1"/>
</dbReference>
<dbReference type="CDD" id="cd00088">
    <property type="entry name" value="HPT"/>
    <property type="match status" value="1"/>
</dbReference>
<sequence>MADNVSREPMLDMFIFETLQLLDQLEQSLISSEKESGFESSIDEIFRIMHTIKGSAAMMLFDDISKLAHSIEDLFFYLREEKPENINSTEITDIVLNGVDFIKNETAKIENGQKPDGDATDLIKEIRDYLSNLKSVNSGDSNSTDSESSGTLEVEKDQKYYISSNRSVSTPKSHKYEAVLKFEDQCGMENIRHFL</sequence>
<dbReference type="AlphaFoldDB" id="W4V4D4"/>
<feature type="domain" description="HPt" evidence="2">
    <location>
        <begin position="3"/>
        <end position="109"/>
    </location>
</feature>
<reference evidence="3" key="1">
    <citation type="journal article" date="2014" name="Genome Announc.">
        <title>Draft Genome Sequence of Clostridium straminisolvens Strain JCM 21531T, Isolated from a Cellulose-Degrading Bacterial Community.</title>
        <authorList>
            <person name="Yuki M."/>
            <person name="Oshima K."/>
            <person name="Suda W."/>
            <person name="Sakamoto M."/>
            <person name="Kitamura K."/>
            <person name="Iida T."/>
            <person name="Hattori M."/>
            <person name="Ohkuma M."/>
        </authorList>
    </citation>
    <scope>NUCLEOTIDE SEQUENCE [LARGE SCALE GENOMIC DNA]</scope>
    <source>
        <strain evidence="3">JCM 21531</strain>
    </source>
</reference>
<evidence type="ECO:0000313" key="4">
    <source>
        <dbReference type="Proteomes" id="UP000019109"/>
    </source>
</evidence>
<dbReference type="Proteomes" id="UP000019109">
    <property type="component" value="Unassembled WGS sequence"/>
</dbReference>
<dbReference type="STRING" id="1294263.JCM21531_1080"/>
<dbReference type="SUPFAM" id="SSF47226">
    <property type="entry name" value="Histidine-containing phosphotransfer domain, HPT domain"/>
    <property type="match status" value="1"/>
</dbReference>
<organism evidence="3 4">
    <name type="scientific">Acetivibrio straminisolvens JCM 21531</name>
    <dbReference type="NCBI Taxonomy" id="1294263"/>
    <lineage>
        <taxon>Bacteria</taxon>
        <taxon>Bacillati</taxon>
        <taxon>Bacillota</taxon>
        <taxon>Clostridia</taxon>
        <taxon>Eubacteriales</taxon>
        <taxon>Oscillospiraceae</taxon>
        <taxon>Acetivibrio</taxon>
    </lineage>
</organism>
<dbReference type="InterPro" id="IPR036641">
    <property type="entry name" value="HPT_dom_sf"/>
</dbReference>
<dbReference type="InterPro" id="IPR008207">
    <property type="entry name" value="Sig_transdc_His_kin_Hpt_dom"/>
</dbReference>
<dbReference type="GO" id="GO:0000160">
    <property type="term" value="P:phosphorelay signal transduction system"/>
    <property type="evidence" value="ECO:0007669"/>
    <property type="project" value="InterPro"/>
</dbReference>